<gene>
    <name evidence="1" type="ORF">PsPhLittlefix_gp23</name>
</gene>
<proteinExistence type="predicted"/>
<keyword evidence="2" id="KW-1185">Reference proteome</keyword>
<name>A0A2K9VHS5_9CAUD</name>
<protein>
    <submittedName>
        <fullName evidence="1">Uncharacterized protein</fullName>
    </submittedName>
</protein>
<organism evidence="1 2">
    <name type="scientific">Pseudomonas phage Littlefix</name>
    <dbReference type="NCBI Taxonomy" id="2079289"/>
    <lineage>
        <taxon>Viruses</taxon>
        <taxon>Duplodnaviria</taxon>
        <taxon>Heunggongvirae</taxon>
        <taxon>Uroviricota</taxon>
        <taxon>Caudoviricetes</taxon>
        <taxon>Schitoviridae</taxon>
        <taxon>Littlefixvirus</taxon>
        <taxon>Littlefixvirus littlefix</taxon>
    </lineage>
</organism>
<reference evidence="2" key="1">
    <citation type="submission" date="2018-01" db="EMBL/GenBank/DDBJ databases">
        <title>Pseudomonas phages infecting Pseudomonas sp. isolated from Prunus avium.</title>
        <authorList>
            <person name="Colberg O."/>
            <person name="Carstens A.B."/>
            <person name="Kot W."/>
            <person name="Hansen L.H."/>
        </authorList>
    </citation>
    <scope>NUCLEOTIDE SEQUENCE [LARGE SCALE GENOMIC DNA]</scope>
</reference>
<evidence type="ECO:0000313" key="1">
    <source>
        <dbReference type="EMBL" id="AUV61838.1"/>
    </source>
</evidence>
<dbReference type="EMBL" id="MG775260">
    <property type="protein sequence ID" value="AUV61838.1"/>
    <property type="molecule type" value="Genomic_DNA"/>
</dbReference>
<evidence type="ECO:0000313" key="2">
    <source>
        <dbReference type="Proteomes" id="UP000240903"/>
    </source>
</evidence>
<accession>A0A2K9VHS5</accession>
<dbReference type="Proteomes" id="UP000240903">
    <property type="component" value="Segment"/>
</dbReference>
<sequence length="98" mass="11126">MIKVQRTSPVYLAIQYTGNIEELQTALADIKVKTRVTSHQRIGDDEALYAMVEFDGQDQPTFVQKGEWLLFNEASNNLVSTISQYGFSFAFKEVTNET</sequence>